<gene>
    <name evidence="10" type="primary">fdhA</name>
    <name evidence="10" type="ORF">Airi01_060450</name>
</gene>
<dbReference type="Gene3D" id="3.40.50.720">
    <property type="entry name" value="NAD(P)-binding Rossmann-like Domain"/>
    <property type="match status" value="1"/>
</dbReference>
<dbReference type="InterPro" id="IPR002328">
    <property type="entry name" value="ADH_Zn_CS"/>
</dbReference>
<evidence type="ECO:0000256" key="5">
    <source>
        <dbReference type="ARBA" id="ARBA00023002"/>
    </source>
</evidence>
<keyword evidence="4 7" id="KW-0862">Zinc</keyword>
<dbReference type="PANTHER" id="PTHR42813">
    <property type="entry name" value="ZINC-TYPE ALCOHOL DEHYDROGENASE-LIKE"/>
    <property type="match status" value="1"/>
</dbReference>
<dbReference type="InterPro" id="IPR011032">
    <property type="entry name" value="GroES-like_sf"/>
</dbReference>
<keyword evidence="6" id="KW-0520">NAD</keyword>
<evidence type="ECO:0000256" key="6">
    <source>
        <dbReference type="ARBA" id="ARBA00023027"/>
    </source>
</evidence>
<dbReference type="Pfam" id="PF00107">
    <property type="entry name" value="ADH_zinc_N"/>
    <property type="match status" value="1"/>
</dbReference>
<evidence type="ECO:0000313" key="10">
    <source>
        <dbReference type="EMBL" id="GLY77778.1"/>
    </source>
</evidence>
<comment type="similarity">
    <text evidence="2 7">Belongs to the zinc-containing alcohol dehydrogenase family.</text>
</comment>
<comment type="cofactor">
    <cofactor evidence="1 7">
        <name>Zn(2+)</name>
        <dbReference type="ChEBI" id="CHEBI:29105"/>
    </cofactor>
</comment>
<dbReference type="PANTHER" id="PTHR42813:SF3">
    <property type="entry name" value="GLUTATHIONE-INDEPENDENT FORMALDEHYDE DEHYDROGENASE"/>
    <property type="match status" value="1"/>
</dbReference>
<sequence length="396" mass="39858">MNAAGAGPLPVTGDVQRAVVYAGPGRVELREVALPGLDVRPAPGVLPRRCDHGVILRTLATCVCGSDQHTLHGPGSAPGMVLGHELTGVVIEVGRDVQRVRVGDVCSVPFNVACGRCANCRAGLTGHCLGVNPHRPGATYGMGEGFGGWAGLQAEYALVPYADFNLYVFPDADQARERLLDVALLGDILPTGYHAAKGAAVGPGAKVYIAGAGPVGLACAAACRLLGAAVVILGDFNGERLEHARSVGFEAVDLARGDLPEMVADLTGRPLVDAGIDCVGASAPGLDGDGVPLASALNDVVSVVRPGGAIAVPGVYSAAGRPALGVNLGGIWSKALTVGSGATPARRYQDELAEALLAGGLAIGDVVGATPVPLDGAVEAYARFGAGAGRKFVLIP</sequence>
<organism evidence="10 11">
    <name type="scientific">Actinoallomurus iriomotensis</name>
    <dbReference type="NCBI Taxonomy" id="478107"/>
    <lineage>
        <taxon>Bacteria</taxon>
        <taxon>Bacillati</taxon>
        <taxon>Actinomycetota</taxon>
        <taxon>Actinomycetes</taxon>
        <taxon>Streptosporangiales</taxon>
        <taxon>Thermomonosporaceae</taxon>
        <taxon>Actinoallomurus</taxon>
    </lineage>
</organism>
<keyword evidence="5" id="KW-0560">Oxidoreductase</keyword>
<name>A0A9W6RLA9_9ACTN</name>
<evidence type="ECO:0000259" key="8">
    <source>
        <dbReference type="Pfam" id="PF00107"/>
    </source>
</evidence>
<dbReference type="Proteomes" id="UP001165135">
    <property type="component" value="Unassembled WGS sequence"/>
</dbReference>
<keyword evidence="3 7" id="KW-0479">Metal-binding</keyword>
<feature type="domain" description="Alcohol dehydrogenase-like N-terminal" evidence="9">
    <location>
        <begin position="52"/>
        <end position="162"/>
    </location>
</feature>
<dbReference type="SUPFAM" id="SSF51735">
    <property type="entry name" value="NAD(P)-binding Rossmann-fold domains"/>
    <property type="match status" value="1"/>
</dbReference>
<dbReference type="SUPFAM" id="SSF50129">
    <property type="entry name" value="GroES-like"/>
    <property type="match status" value="1"/>
</dbReference>
<comment type="caution">
    <text evidence="10">The sequence shown here is derived from an EMBL/GenBank/DDBJ whole genome shotgun (WGS) entry which is preliminary data.</text>
</comment>
<evidence type="ECO:0000256" key="1">
    <source>
        <dbReference type="ARBA" id="ARBA00001947"/>
    </source>
</evidence>
<dbReference type="Pfam" id="PF08240">
    <property type="entry name" value="ADH_N"/>
    <property type="match status" value="1"/>
</dbReference>
<evidence type="ECO:0000256" key="2">
    <source>
        <dbReference type="ARBA" id="ARBA00008072"/>
    </source>
</evidence>
<evidence type="ECO:0000256" key="7">
    <source>
        <dbReference type="RuleBase" id="RU361277"/>
    </source>
</evidence>
<evidence type="ECO:0000256" key="4">
    <source>
        <dbReference type="ARBA" id="ARBA00022833"/>
    </source>
</evidence>
<dbReference type="PROSITE" id="PS00059">
    <property type="entry name" value="ADH_ZINC"/>
    <property type="match status" value="1"/>
</dbReference>
<protein>
    <submittedName>
        <fullName evidence="10">Glutathione-independent formaldehyde dehydrogenase</fullName>
    </submittedName>
</protein>
<dbReference type="GO" id="GO:0016491">
    <property type="term" value="F:oxidoreductase activity"/>
    <property type="evidence" value="ECO:0007669"/>
    <property type="project" value="UniProtKB-KW"/>
</dbReference>
<dbReference type="Gene3D" id="3.90.180.10">
    <property type="entry name" value="Medium-chain alcohol dehydrogenases, catalytic domain"/>
    <property type="match status" value="1"/>
</dbReference>
<evidence type="ECO:0000256" key="3">
    <source>
        <dbReference type="ARBA" id="ARBA00022723"/>
    </source>
</evidence>
<feature type="domain" description="Alcohol dehydrogenase-like C-terminal" evidence="8">
    <location>
        <begin position="214"/>
        <end position="338"/>
    </location>
</feature>
<dbReference type="AlphaFoldDB" id="A0A9W6RLA9"/>
<proteinExistence type="inferred from homology"/>
<accession>A0A9W6RLA9</accession>
<reference evidence="10" key="1">
    <citation type="submission" date="2023-03" db="EMBL/GenBank/DDBJ databases">
        <title>Actinoallomurus iriomotensis NBRC 103681.</title>
        <authorList>
            <person name="Ichikawa N."/>
            <person name="Sato H."/>
            <person name="Tonouchi N."/>
        </authorList>
    </citation>
    <scope>NUCLEOTIDE SEQUENCE</scope>
    <source>
        <strain evidence="10">NBRC 103681</strain>
    </source>
</reference>
<evidence type="ECO:0000259" key="9">
    <source>
        <dbReference type="Pfam" id="PF08240"/>
    </source>
</evidence>
<dbReference type="EMBL" id="BSTJ01000008">
    <property type="protein sequence ID" value="GLY77778.1"/>
    <property type="molecule type" value="Genomic_DNA"/>
</dbReference>
<dbReference type="InterPro" id="IPR013149">
    <property type="entry name" value="ADH-like_C"/>
</dbReference>
<dbReference type="InterPro" id="IPR036291">
    <property type="entry name" value="NAD(P)-bd_dom_sf"/>
</dbReference>
<dbReference type="InterPro" id="IPR013154">
    <property type="entry name" value="ADH-like_N"/>
</dbReference>
<dbReference type="GO" id="GO:0008270">
    <property type="term" value="F:zinc ion binding"/>
    <property type="evidence" value="ECO:0007669"/>
    <property type="project" value="InterPro"/>
</dbReference>
<evidence type="ECO:0000313" key="11">
    <source>
        <dbReference type="Proteomes" id="UP001165135"/>
    </source>
</evidence>